<accession>A0A0C3QI09</accession>
<evidence type="ECO:0000256" key="1">
    <source>
        <dbReference type="SAM" id="Phobius"/>
    </source>
</evidence>
<organism evidence="2 3">
    <name type="scientific">Tulasnella calospora MUT 4182</name>
    <dbReference type="NCBI Taxonomy" id="1051891"/>
    <lineage>
        <taxon>Eukaryota</taxon>
        <taxon>Fungi</taxon>
        <taxon>Dikarya</taxon>
        <taxon>Basidiomycota</taxon>
        <taxon>Agaricomycotina</taxon>
        <taxon>Agaricomycetes</taxon>
        <taxon>Cantharellales</taxon>
        <taxon>Tulasnellaceae</taxon>
        <taxon>Tulasnella</taxon>
    </lineage>
</organism>
<name>A0A0C3QI09_9AGAM</name>
<dbReference type="EMBL" id="KN822961">
    <property type="protein sequence ID" value="KIO31615.1"/>
    <property type="molecule type" value="Genomic_DNA"/>
</dbReference>
<evidence type="ECO:0000313" key="3">
    <source>
        <dbReference type="Proteomes" id="UP000054248"/>
    </source>
</evidence>
<keyword evidence="1" id="KW-0472">Membrane</keyword>
<keyword evidence="1" id="KW-0812">Transmembrane</keyword>
<reference evidence="3" key="2">
    <citation type="submission" date="2015-01" db="EMBL/GenBank/DDBJ databases">
        <title>Evolutionary Origins and Diversification of the Mycorrhizal Mutualists.</title>
        <authorList>
            <consortium name="DOE Joint Genome Institute"/>
            <consortium name="Mycorrhizal Genomics Consortium"/>
            <person name="Kohler A."/>
            <person name="Kuo A."/>
            <person name="Nagy L.G."/>
            <person name="Floudas D."/>
            <person name="Copeland A."/>
            <person name="Barry K.W."/>
            <person name="Cichocki N."/>
            <person name="Veneault-Fourrey C."/>
            <person name="LaButti K."/>
            <person name="Lindquist E.A."/>
            <person name="Lipzen A."/>
            <person name="Lundell T."/>
            <person name="Morin E."/>
            <person name="Murat C."/>
            <person name="Riley R."/>
            <person name="Ohm R."/>
            <person name="Sun H."/>
            <person name="Tunlid A."/>
            <person name="Henrissat B."/>
            <person name="Grigoriev I.V."/>
            <person name="Hibbett D.S."/>
            <person name="Martin F."/>
        </authorList>
    </citation>
    <scope>NUCLEOTIDE SEQUENCE [LARGE SCALE GENOMIC DNA]</scope>
    <source>
        <strain evidence="3">MUT 4182</strain>
    </source>
</reference>
<evidence type="ECO:0000313" key="2">
    <source>
        <dbReference type="EMBL" id="KIO31615.1"/>
    </source>
</evidence>
<gene>
    <name evidence="2" type="ORF">M407DRAFT_128778</name>
</gene>
<dbReference type="HOGENOM" id="CLU_2401293_0_0_1"/>
<keyword evidence="3" id="KW-1185">Reference proteome</keyword>
<sequence length="93" mass="10394">MVPGKPEALSFWGGGVVGERRKYRKSAFSFTWLTLSGTLIALGSGLYGLMDIVYRLVLGNSCSIWVPFAWPPRLSHDTTYFLWFFSTSLGPNL</sequence>
<proteinExistence type="predicted"/>
<protein>
    <submittedName>
        <fullName evidence="2">Uncharacterized protein</fullName>
    </submittedName>
</protein>
<reference evidence="2 3" key="1">
    <citation type="submission" date="2014-04" db="EMBL/GenBank/DDBJ databases">
        <authorList>
            <consortium name="DOE Joint Genome Institute"/>
            <person name="Kuo A."/>
            <person name="Girlanda M."/>
            <person name="Perotto S."/>
            <person name="Kohler A."/>
            <person name="Nagy L.G."/>
            <person name="Floudas D."/>
            <person name="Copeland A."/>
            <person name="Barry K.W."/>
            <person name="Cichocki N."/>
            <person name="Veneault-Fourrey C."/>
            <person name="LaButti K."/>
            <person name="Lindquist E.A."/>
            <person name="Lipzen A."/>
            <person name="Lundell T."/>
            <person name="Morin E."/>
            <person name="Murat C."/>
            <person name="Sun H."/>
            <person name="Tunlid A."/>
            <person name="Henrissat B."/>
            <person name="Grigoriev I.V."/>
            <person name="Hibbett D.S."/>
            <person name="Martin F."/>
            <person name="Nordberg H.P."/>
            <person name="Cantor M.N."/>
            <person name="Hua S.X."/>
        </authorList>
    </citation>
    <scope>NUCLEOTIDE SEQUENCE [LARGE SCALE GENOMIC DNA]</scope>
    <source>
        <strain evidence="2 3">MUT 4182</strain>
    </source>
</reference>
<dbReference type="AlphaFoldDB" id="A0A0C3QI09"/>
<dbReference type="Proteomes" id="UP000054248">
    <property type="component" value="Unassembled WGS sequence"/>
</dbReference>
<feature type="transmembrane region" description="Helical" evidence="1">
    <location>
        <begin position="30"/>
        <end position="50"/>
    </location>
</feature>
<keyword evidence="1" id="KW-1133">Transmembrane helix</keyword>